<dbReference type="GO" id="GO:0009398">
    <property type="term" value="P:FMN biosynthetic process"/>
    <property type="evidence" value="ECO:0007669"/>
    <property type="project" value="UniProtKB-UniRule"/>
</dbReference>
<dbReference type="EMBL" id="JWHR01000110">
    <property type="protein sequence ID" value="KHS56640.1"/>
    <property type="molecule type" value="Genomic_DNA"/>
</dbReference>
<evidence type="ECO:0000256" key="6">
    <source>
        <dbReference type="ARBA" id="ARBA00022679"/>
    </source>
</evidence>
<name>A0A0B3WQ56_9FIRM</name>
<evidence type="ECO:0000256" key="15">
    <source>
        <dbReference type="PIRNR" id="PIRNR004491"/>
    </source>
</evidence>
<dbReference type="InterPro" id="IPR014729">
    <property type="entry name" value="Rossmann-like_a/b/a_fold"/>
</dbReference>
<dbReference type="Proteomes" id="UP000031189">
    <property type="component" value="Unassembled WGS sequence"/>
</dbReference>
<dbReference type="STRING" id="1577792.QX51_12710"/>
<organism evidence="17 18">
    <name type="scientific">Terrisporobacter othiniensis</name>
    <dbReference type="NCBI Taxonomy" id="1577792"/>
    <lineage>
        <taxon>Bacteria</taxon>
        <taxon>Bacillati</taxon>
        <taxon>Bacillota</taxon>
        <taxon>Clostridia</taxon>
        <taxon>Peptostreptococcales</taxon>
        <taxon>Peptostreptococcaceae</taxon>
        <taxon>Terrisporobacter</taxon>
    </lineage>
</organism>
<evidence type="ECO:0000256" key="13">
    <source>
        <dbReference type="ARBA" id="ARBA00047880"/>
    </source>
</evidence>
<dbReference type="UniPathway" id="UPA00276">
    <property type="reaction ID" value="UER00406"/>
</dbReference>
<evidence type="ECO:0000256" key="5">
    <source>
        <dbReference type="ARBA" id="ARBA00022643"/>
    </source>
</evidence>
<dbReference type="SUPFAM" id="SSF82114">
    <property type="entry name" value="Riboflavin kinase-like"/>
    <property type="match status" value="1"/>
</dbReference>
<dbReference type="NCBIfam" id="NF004162">
    <property type="entry name" value="PRK05627.1-5"/>
    <property type="match status" value="1"/>
</dbReference>
<sequence length="309" mass="35123">MIIINSLNEIESFDKSVVTIGKFDGIHKGHEILIEKAVDYSKREKLTSIVFTFKNSPISYFSNIITREIITEVEKMNKLEALGVDVTIDIPFNKDMAEISAEDFVKEILVNKLCAKKLVIGHDFAFAKNREGTPPVLKILGKKYGFDVEVIAPVIINNIRVSSTHVKDLIYAGRVDEVKSYLGRNYTIEGMVIQAKQLGRTLGFPTANLKLQENLIIPKRGIYATKVHIGNEVYVGATNIGYNPTVNGEKMSVETNILQFDKDIYGKTIKLEFLERIRDEKKFKDLNELKIQLKMDTNYIYKKYICKSS</sequence>
<evidence type="ECO:0000256" key="7">
    <source>
        <dbReference type="ARBA" id="ARBA00022695"/>
    </source>
</evidence>
<dbReference type="UniPathway" id="UPA00277">
    <property type="reaction ID" value="UER00407"/>
</dbReference>
<dbReference type="AlphaFoldDB" id="A0A0B3WQ56"/>
<evidence type="ECO:0000313" key="18">
    <source>
        <dbReference type="Proteomes" id="UP000031189"/>
    </source>
</evidence>
<dbReference type="GO" id="GO:0008531">
    <property type="term" value="F:riboflavin kinase activity"/>
    <property type="evidence" value="ECO:0007669"/>
    <property type="project" value="UniProtKB-UniRule"/>
</dbReference>
<proteinExistence type="inferred from homology"/>
<dbReference type="OrthoDB" id="9803667at2"/>
<dbReference type="SUPFAM" id="SSF52374">
    <property type="entry name" value="Nucleotidylyl transferase"/>
    <property type="match status" value="1"/>
</dbReference>
<gene>
    <name evidence="17" type="ORF">QX51_12710</name>
</gene>
<accession>A0A0B3WQ56</accession>
<evidence type="ECO:0000256" key="2">
    <source>
        <dbReference type="ARBA" id="ARBA00004726"/>
    </source>
</evidence>
<dbReference type="GO" id="GO:0003919">
    <property type="term" value="F:FMN adenylyltransferase activity"/>
    <property type="evidence" value="ECO:0007669"/>
    <property type="project" value="UniProtKB-UniRule"/>
</dbReference>
<dbReference type="InterPro" id="IPR015864">
    <property type="entry name" value="FAD_synthase"/>
</dbReference>
<dbReference type="GO" id="GO:0006747">
    <property type="term" value="P:FAD biosynthetic process"/>
    <property type="evidence" value="ECO:0007669"/>
    <property type="project" value="UniProtKB-UniRule"/>
</dbReference>
<dbReference type="FunFam" id="2.40.30.30:FF:000003">
    <property type="entry name" value="Riboflavin biosynthesis protein"/>
    <property type="match status" value="1"/>
</dbReference>
<comment type="caution">
    <text evidence="17">The sequence shown here is derived from an EMBL/GenBank/DDBJ whole genome shotgun (WGS) entry which is preliminary data.</text>
</comment>
<evidence type="ECO:0000256" key="14">
    <source>
        <dbReference type="ARBA" id="ARBA00049494"/>
    </source>
</evidence>
<dbReference type="RefSeq" id="WP_039680291.1">
    <property type="nucleotide sequence ID" value="NZ_JAWGXO010000001.1"/>
</dbReference>
<dbReference type="PIRSF" id="PIRSF004491">
    <property type="entry name" value="FAD_Synth"/>
    <property type="match status" value="1"/>
</dbReference>
<dbReference type="CDD" id="cd02064">
    <property type="entry name" value="FAD_synthetase_N"/>
    <property type="match status" value="1"/>
</dbReference>
<comment type="pathway">
    <text evidence="3 15">Cofactor biosynthesis; FMN biosynthesis; FMN from riboflavin (ATP route): step 1/1.</text>
</comment>
<evidence type="ECO:0000256" key="4">
    <source>
        <dbReference type="ARBA" id="ARBA00022630"/>
    </source>
</evidence>
<comment type="pathway">
    <text evidence="2 15">Cofactor biosynthesis; FAD biosynthesis; FAD from FMN: step 1/1.</text>
</comment>
<feature type="domain" description="Riboflavin kinase" evidence="16">
    <location>
        <begin position="181"/>
        <end position="305"/>
    </location>
</feature>
<keyword evidence="8 15" id="KW-0547">Nucleotide-binding</keyword>
<dbReference type="PANTHER" id="PTHR22749">
    <property type="entry name" value="RIBOFLAVIN KINASE/FMN ADENYLYLTRANSFERASE"/>
    <property type="match status" value="1"/>
</dbReference>
<keyword evidence="18" id="KW-1185">Reference proteome</keyword>
<dbReference type="Pfam" id="PF06574">
    <property type="entry name" value="FAD_syn"/>
    <property type="match status" value="1"/>
</dbReference>
<keyword evidence="9 15" id="KW-0418">Kinase</keyword>
<comment type="catalytic activity">
    <reaction evidence="13 15">
        <text>riboflavin + ATP = FMN + ADP + H(+)</text>
        <dbReference type="Rhea" id="RHEA:14357"/>
        <dbReference type="ChEBI" id="CHEBI:15378"/>
        <dbReference type="ChEBI" id="CHEBI:30616"/>
        <dbReference type="ChEBI" id="CHEBI:57986"/>
        <dbReference type="ChEBI" id="CHEBI:58210"/>
        <dbReference type="ChEBI" id="CHEBI:456216"/>
        <dbReference type="EC" id="2.7.1.26"/>
    </reaction>
</comment>
<keyword evidence="12" id="KW-0511">Multifunctional enzyme</keyword>
<dbReference type="InterPro" id="IPR015865">
    <property type="entry name" value="Riboflavin_kinase_bac/euk"/>
</dbReference>
<evidence type="ECO:0000256" key="11">
    <source>
        <dbReference type="ARBA" id="ARBA00022840"/>
    </source>
</evidence>
<comment type="similarity">
    <text evidence="15">Belongs to the ribF family.</text>
</comment>
<evidence type="ECO:0000256" key="8">
    <source>
        <dbReference type="ARBA" id="ARBA00022741"/>
    </source>
</evidence>
<dbReference type="GO" id="GO:0005524">
    <property type="term" value="F:ATP binding"/>
    <property type="evidence" value="ECO:0007669"/>
    <property type="project" value="UniProtKB-UniRule"/>
</dbReference>
<evidence type="ECO:0000256" key="1">
    <source>
        <dbReference type="ARBA" id="ARBA00002121"/>
    </source>
</evidence>
<protein>
    <recommendedName>
        <fullName evidence="15">Riboflavin biosynthesis protein</fullName>
    </recommendedName>
    <domain>
        <recommendedName>
            <fullName evidence="15">Riboflavin kinase</fullName>
            <ecNumber evidence="15">2.7.1.26</ecNumber>
        </recommendedName>
        <alternativeName>
            <fullName evidence="15">Flavokinase</fullName>
        </alternativeName>
    </domain>
    <domain>
        <recommendedName>
            <fullName evidence="15">FMN adenylyltransferase</fullName>
            <ecNumber evidence="15">2.7.7.2</ecNumber>
        </recommendedName>
        <alternativeName>
            <fullName evidence="15">FAD pyrophosphorylase</fullName>
        </alternativeName>
        <alternativeName>
            <fullName evidence="15">FAD synthase</fullName>
        </alternativeName>
    </domain>
</protein>
<dbReference type="Gene3D" id="3.40.50.620">
    <property type="entry name" value="HUPs"/>
    <property type="match status" value="1"/>
</dbReference>
<dbReference type="PANTHER" id="PTHR22749:SF6">
    <property type="entry name" value="RIBOFLAVIN KINASE"/>
    <property type="match status" value="1"/>
</dbReference>
<dbReference type="EC" id="2.7.7.2" evidence="15"/>
<dbReference type="Gene3D" id="2.40.30.30">
    <property type="entry name" value="Riboflavin kinase-like"/>
    <property type="match status" value="1"/>
</dbReference>
<reference evidence="17 18" key="1">
    <citation type="submission" date="2014-12" db="EMBL/GenBank/DDBJ databases">
        <title>Draft genome sequence of Terrisporobacter sp. 08-306576, isolated from the blood culture of a bacteremia patient.</title>
        <authorList>
            <person name="Lund L.C."/>
            <person name="Sydenham T.V."/>
            <person name="Hogh S.V."/>
            <person name="Skov M.N."/>
            <person name="Kemp M."/>
            <person name="Justesen U.S."/>
        </authorList>
    </citation>
    <scope>NUCLEOTIDE SEQUENCE [LARGE SCALE GENOMIC DNA]</scope>
    <source>
        <strain evidence="17 18">08-306576</strain>
    </source>
</reference>
<dbReference type="SMART" id="SM00904">
    <property type="entry name" value="Flavokinase"/>
    <property type="match status" value="1"/>
</dbReference>
<evidence type="ECO:0000256" key="9">
    <source>
        <dbReference type="ARBA" id="ARBA00022777"/>
    </source>
</evidence>
<dbReference type="InterPro" id="IPR002606">
    <property type="entry name" value="Riboflavin_kinase_bac"/>
</dbReference>
<keyword evidence="6 15" id="KW-0808">Transferase</keyword>
<keyword evidence="7 15" id="KW-0548">Nucleotidyltransferase</keyword>
<evidence type="ECO:0000259" key="16">
    <source>
        <dbReference type="SMART" id="SM00904"/>
    </source>
</evidence>
<dbReference type="GO" id="GO:0009231">
    <property type="term" value="P:riboflavin biosynthetic process"/>
    <property type="evidence" value="ECO:0007669"/>
    <property type="project" value="InterPro"/>
</dbReference>
<dbReference type="InterPro" id="IPR023465">
    <property type="entry name" value="Riboflavin_kinase_dom_sf"/>
</dbReference>
<keyword evidence="4 15" id="KW-0285">Flavoprotein</keyword>
<dbReference type="FunFam" id="3.40.50.620:FF:000021">
    <property type="entry name" value="Riboflavin biosynthesis protein"/>
    <property type="match status" value="1"/>
</dbReference>
<comment type="catalytic activity">
    <reaction evidence="14 15">
        <text>FMN + ATP + H(+) = FAD + diphosphate</text>
        <dbReference type="Rhea" id="RHEA:17237"/>
        <dbReference type="ChEBI" id="CHEBI:15378"/>
        <dbReference type="ChEBI" id="CHEBI:30616"/>
        <dbReference type="ChEBI" id="CHEBI:33019"/>
        <dbReference type="ChEBI" id="CHEBI:57692"/>
        <dbReference type="ChEBI" id="CHEBI:58210"/>
        <dbReference type="EC" id="2.7.7.2"/>
    </reaction>
</comment>
<dbReference type="Pfam" id="PF01687">
    <property type="entry name" value="Flavokinase"/>
    <property type="match status" value="1"/>
</dbReference>
<dbReference type="EC" id="2.7.1.26" evidence="15"/>
<comment type="function">
    <text evidence="1">Catalyzes the phosphorylation of riboflavin to FMN followed by the adenylation of FMN to FAD.</text>
</comment>
<dbReference type="NCBIfam" id="TIGR00083">
    <property type="entry name" value="ribF"/>
    <property type="match status" value="1"/>
</dbReference>
<evidence type="ECO:0000256" key="3">
    <source>
        <dbReference type="ARBA" id="ARBA00005201"/>
    </source>
</evidence>
<evidence type="ECO:0000256" key="10">
    <source>
        <dbReference type="ARBA" id="ARBA00022827"/>
    </source>
</evidence>
<keyword evidence="5 15" id="KW-0288">FMN</keyword>
<evidence type="ECO:0000256" key="12">
    <source>
        <dbReference type="ARBA" id="ARBA00023268"/>
    </source>
</evidence>
<dbReference type="InterPro" id="IPR023468">
    <property type="entry name" value="Riboflavin_kinase"/>
</dbReference>
<keyword evidence="10 15" id="KW-0274">FAD</keyword>
<dbReference type="NCBIfam" id="NF004160">
    <property type="entry name" value="PRK05627.1-3"/>
    <property type="match status" value="1"/>
</dbReference>
<keyword evidence="11 15" id="KW-0067">ATP-binding</keyword>
<evidence type="ECO:0000313" key="17">
    <source>
        <dbReference type="EMBL" id="KHS56640.1"/>
    </source>
</evidence>